<dbReference type="Proteomes" id="UP000594454">
    <property type="component" value="Chromosome 2"/>
</dbReference>
<evidence type="ECO:0000256" key="2">
    <source>
        <dbReference type="SAM" id="Phobius"/>
    </source>
</evidence>
<dbReference type="OrthoDB" id="8055427at2759"/>
<reference evidence="3 4" key="1">
    <citation type="submission" date="2020-11" db="EMBL/GenBank/DDBJ databases">
        <authorList>
            <person name="Wallbank WR R."/>
            <person name="Pardo Diaz C."/>
            <person name="Kozak K."/>
            <person name="Martin S."/>
            <person name="Jiggins C."/>
            <person name="Moest M."/>
            <person name="Warren A I."/>
            <person name="Generalovic N T."/>
            <person name="Byers J.R.P. K."/>
            <person name="Montejo-Kovacevich G."/>
            <person name="Yen C E."/>
        </authorList>
    </citation>
    <scope>NUCLEOTIDE SEQUENCE [LARGE SCALE GENOMIC DNA]</scope>
</reference>
<evidence type="ECO:0000256" key="1">
    <source>
        <dbReference type="SAM" id="Coils"/>
    </source>
</evidence>
<proteinExistence type="predicted"/>
<protein>
    <recommendedName>
        <fullName evidence="5">Envelope protein</fullName>
    </recommendedName>
</protein>
<keyword evidence="1" id="KW-0175">Coiled coil</keyword>
<keyword evidence="2" id="KW-0812">Transmembrane</keyword>
<keyword evidence="4" id="KW-1185">Reference proteome</keyword>
<dbReference type="EMBL" id="LR899010">
    <property type="protein sequence ID" value="CAD7081876.1"/>
    <property type="molecule type" value="Genomic_DNA"/>
</dbReference>
<dbReference type="Pfam" id="PF12259">
    <property type="entry name" value="Baculo_F"/>
    <property type="match status" value="1"/>
</dbReference>
<dbReference type="InterPro" id="IPR022048">
    <property type="entry name" value="Envelope_fusion-like"/>
</dbReference>
<gene>
    <name evidence="3" type="ORF">HERILL_LOCUS4959</name>
</gene>
<keyword evidence="2" id="KW-1133">Transmembrane helix</keyword>
<name>A0A7R8YQH3_HERIL</name>
<evidence type="ECO:0000313" key="4">
    <source>
        <dbReference type="Proteomes" id="UP000594454"/>
    </source>
</evidence>
<accession>A0A7R8YQH3</accession>
<organism evidence="3 4">
    <name type="scientific">Hermetia illucens</name>
    <name type="common">Black soldier fly</name>
    <dbReference type="NCBI Taxonomy" id="343691"/>
    <lineage>
        <taxon>Eukaryota</taxon>
        <taxon>Metazoa</taxon>
        <taxon>Ecdysozoa</taxon>
        <taxon>Arthropoda</taxon>
        <taxon>Hexapoda</taxon>
        <taxon>Insecta</taxon>
        <taxon>Pterygota</taxon>
        <taxon>Neoptera</taxon>
        <taxon>Endopterygota</taxon>
        <taxon>Diptera</taxon>
        <taxon>Brachycera</taxon>
        <taxon>Stratiomyomorpha</taxon>
        <taxon>Stratiomyidae</taxon>
        <taxon>Hermetiinae</taxon>
        <taxon>Hermetia</taxon>
    </lineage>
</organism>
<feature type="transmembrane region" description="Helical" evidence="2">
    <location>
        <begin position="474"/>
        <end position="492"/>
    </location>
</feature>
<evidence type="ECO:0000313" key="3">
    <source>
        <dbReference type="EMBL" id="CAD7081876.1"/>
    </source>
</evidence>
<sequence length="546" mass="63690">MEIANIRQLALSINNLCIEELKECKTLKLNSELHIRRLNNNLNSVYGLLGISPNIRLKRGLVNLVGSGLKFLFGTMDATDSEKIKAVLDTVEKNELNVKIGMEKNLFLIKEINKQSKMINMEQDTIKSRINEIINEIEEANNHANEHEKLIRLELYYEELFSKINHKIEVTDMKIETFRDSLLFLQTGNLHPFILEPEQLLEQLNKLQEKDNLAIDPLISNYQQLMKDLKLKAFIKEKKVYVVISIDTVTKENFDLYEVLIFPYIKENNVITLENLPRYLMVSKDHEHYATSNDIDCKIFVNKNICRPIPAKSIYSKTCITELYLRHHDKFCQFRTLNLELNIMHKINNLQLIISNSVETNYEHRCNKTENSKLLGTYLVTLAEDCSIHSVNHDYIPVKKGEQVNSVKDRLVELENCCFNLNLDDIKQSNVKINKLASDNIHELKDLTAEVAEQSNFWENNIKPLPKLMHENKWYSTTLGTIIAIGIIYFVVKCCFRENAKFTLFKKCFCINRKKKLAIHPKVEYLKEKTSRETTIENLPRLRINL</sequence>
<keyword evidence="2" id="KW-0472">Membrane</keyword>
<dbReference type="AlphaFoldDB" id="A0A7R8YQH3"/>
<feature type="coiled-coil region" evidence="1">
    <location>
        <begin position="123"/>
        <end position="150"/>
    </location>
</feature>
<evidence type="ECO:0008006" key="5">
    <source>
        <dbReference type="Google" id="ProtNLM"/>
    </source>
</evidence>
<dbReference type="InParanoid" id="A0A7R8YQH3"/>